<feature type="region of interest" description="Disordered" evidence="1">
    <location>
        <begin position="1"/>
        <end position="36"/>
    </location>
</feature>
<dbReference type="RefSeq" id="WP_085765698.1">
    <property type="nucleotide sequence ID" value="NZ_CP019344.1"/>
</dbReference>
<evidence type="ECO:0000313" key="3">
    <source>
        <dbReference type="EMBL" id="ARN76898.1"/>
    </source>
</evidence>
<dbReference type="Pfam" id="PF14134">
    <property type="entry name" value="DUF4301"/>
    <property type="match status" value="1"/>
</dbReference>
<protein>
    <recommendedName>
        <fullName evidence="2">DUF4301 domain-containing protein</fullName>
    </recommendedName>
</protein>
<accession>A0A1W6MH26</accession>
<dbReference type="Proteomes" id="UP000193431">
    <property type="component" value="Chromosome"/>
</dbReference>
<sequence length="132" mass="15197">MPNPQTSKQFSTQLDKVVNNLSDVTEPKKSRPNSSIPLEAEVDELLRDIVHGNHYTNVEEIATLKNGVRKLNRSKRMRFKEIWKKRCKKYSYVPLIPASGSGSRLLEMVMNFAKNVESKDIAHVFIKYHITP</sequence>
<dbReference type="AlphaFoldDB" id="A0A1W6MH26"/>
<name>A0A1W6MH26_9FLAO</name>
<dbReference type="STRING" id="331648.BST97_02150"/>
<feature type="domain" description="DUF4301" evidence="2">
    <location>
        <begin position="40"/>
        <end position="118"/>
    </location>
</feature>
<gene>
    <name evidence="3" type="ORF">BST97_02150</name>
</gene>
<evidence type="ECO:0000313" key="4">
    <source>
        <dbReference type="Proteomes" id="UP000193431"/>
    </source>
</evidence>
<proteinExistence type="predicted"/>
<organism evidence="3 4">
    <name type="scientific">Nonlabens spongiae</name>
    <dbReference type="NCBI Taxonomy" id="331648"/>
    <lineage>
        <taxon>Bacteria</taxon>
        <taxon>Pseudomonadati</taxon>
        <taxon>Bacteroidota</taxon>
        <taxon>Flavobacteriia</taxon>
        <taxon>Flavobacteriales</taxon>
        <taxon>Flavobacteriaceae</taxon>
        <taxon>Nonlabens</taxon>
    </lineage>
</organism>
<reference evidence="3 4" key="1">
    <citation type="submission" date="2016-11" db="EMBL/GenBank/DDBJ databases">
        <title>Trade-off between light-utilization and light-protection in marine flavobacteria.</title>
        <authorList>
            <person name="Kumagai Y."/>
        </authorList>
    </citation>
    <scope>NUCLEOTIDE SEQUENCE [LARGE SCALE GENOMIC DNA]</scope>
    <source>
        <strain evidence="3 4">JCM 13191</strain>
    </source>
</reference>
<dbReference type="EMBL" id="CP019344">
    <property type="protein sequence ID" value="ARN76898.1"/>
    <property type="molecule type" value="Genomic_DNA"/>
</dbReference>
<dbReference type="InterPro" id="IPR025393">
    <property type="entry name" value="DUF4301"/>
</dbReference>
<feature type="compositionally biased region" description="Polar residues" evidence="1">
    <location>
        <begin position="1"/>
        <end position="23"/>
    </location>
</feature>
<keyword evidence="4" id="KW-1185">Reference proteome</keyword>
<evidence type="ECO:0000259" key="2">
    <source>
        <dbReference type="Pfam" id="PF14134"/>
    </source>
</evidence>
<evidence type="ECO:0000256" key="1">
    <source>
        <dbReference type="SAM" id="MobiDB-lite"/>
    </source>
</evidence>